<reference evidence="3 4" key="1">
    <citation type="journal article" date="2017" name="Gigascience">
        <title>Draft genome of the honey bee ectoparasitic mite, Tropilaelaps mercedesae, is shaped by the parasitic life history.</title>
        <authorList>
            <person name="Dong X."/>
            <person name="Armstrong S.D."/>
            <person name="Xia D."/>
            <person name="Makepeace B.L."/>
            <person name="Darby A.C."/>
            <person name="Kadowaki T."/>
        </authorList>
    </citation>
    <scope>NUCLEOTIDE SEQUENCE [LARGE SCALE GENOMIC DNA]</scope>
    <source>
        <strain evidence="3">Wuxi-XJTLU</strain>
    </source>
</reference>
<dbReference type="InParanoid" id="A0A1V9XRJ7"/>
<feature type="region of interest" description="Disordered" evidence="2">
    <location>
        <begin position="1"/>
        <end position="24"/>
    </location>
</feature>
<keyword evidence="1" id="KW-0175">Coiled coil</keyword>
<feature type="coiled-coil region" evidence="1">
    <location>
        <begin position="734"/>
        <end position="833"/>
    </location>
</feature>
<evidence type="ECO:0000256" key="1">
    <source>
        <dbReference type="SAM" id="Coils"/>
    </source>
</evidence>
<feature type="coiled-coil region" evidence="1">
    <location>
        <begin position="267"/>
        <end position="343"/>
    </location>
</feature>
<feature type="coiled-coil region" evidence="1">
    <location>
        <begin position="41"/>
        <end position="110"/>
    </location>
</feature>
<proteinExistence type="predicted"/>
<organism evidence="3 4">
    <name type="scientific">Tropilaelaps mercedesae</name>
    <dbReference type="NCBI Taxonomy" id="418985"/>
    <lineage>
        <taxon>Eukaryota</taxon>
        <taxon>Metazoa</taxon>
        <taxon>Ecdysozoa</taxon>
        <taxon>Arthropoda</taxon>
        <taxon>Chelicerata</taxon>
        <taxon>Arachnida</taxon>
        <taxon>Acari</taxon>
        <taxon>Parasitiformes</taxon>
        <taxon>Mesostigmata</taxon>
        <taxon>Gamasina</taxon>
        <taxon>Dermanyssoidea</taxon>
        <taxon>Laelapidae</taxon>
        <taxon>Tropilaelaps</taxon>
    </lineage>
</organism>
<dbReference type="OrthoDB" id="2436455at2759"/>
<comment type="caution">
    <text evidence="3">The sequence shown here is derived from an EMBL/GenBank/DDBJ whole genome shotgun (WGS) entry which is preliminary data.</text>
</comment>
<sequence length="1239" mass="140034">MMDHEQTKENRPPGGQESSFVSSDSVAMSRLKVAQKQVEQLKSYEQKFFDEKERAEELETKILQGEKKLKSYKIQLQTMEHLIAEREEELSRAADKIVELQSRLEDEQIQRSFSRQRNRSEDTLDSVSGENVGEAVVAVLAEDQRGIIADLRDKLTSFEADLQSKEHDLAEAILNGNMKQEQIESQETIITSFRETSNEQKSLIKTLKKTIATLEARLAEKDKELMEQKTQSSELRDTLSKEVEDKEFMQEALNAASCTLSEREKYVAEMIQLIASLKSELNSMKEELATKDGSLKIIEAQLDEVSSAAKDMSDALSLLRKEKADLEEELDVANKTFLSLKEEVAVLVNRAKESDAAVLELRSERDTLVGQWSKIGEQVANLTKDLKAAREESAEAIAASKAAHQKLQKAKADMEANVQVFLDVSSLKDEMESLKKALAERQNECAIFRERSTSKEEHLDRVCSEIESLQAEISQKTCRIADLERAVEPLERSIQRMSEEIRDMTASLATSEQSRIQAETLLQECAAEKQQLTKDMDNNLEQFKEFTNEIQNANAAKDQLEKANRILKIEQRKLTAEVERLRANAAIEASEHALKLKNFKKSLANLLEKIDIQAPIMDQGQLLGVVEMSVETVKRAKQLEAENRTLQRLAANSEAEVQGRITLLISEADQLKRKLRESAEQLKRTKDELTEVETAVIKAKAGDTVDGGIISMLARDIMNLAVSAQENRTTKGEVTQLRLQLVESNGERDRLREELEMMENVREEAASLRKQKVELMQEVTSMRQEKLENHHEHTMDILREGHDLEEERLRKELNQVRLQLQSAESELQRKDEYISTLLDKYDNAKQYSERKISGLHGILHQNNISLPKPRRKSPNQPGLPVPAVRPNVDDEHSRRLRDKDEEIRRLKLAKRELEKMVCAKTIMERSRMNDSTGFVNSVILGHDADEITEQRSCMPPPQAPPVKEQHSAFEGRAWQEFREPSRYSISSLSDGNFDSSFVKSMPAYRQSAVYPVPHSYSSRSLLEELPETPLRQTRVLGNNIFGKFSAQQQQQQAIVQSGSSHFFDMTVADHGSMRMSTYEQKAIGSSSRSLMPDGANLVDKRQPPAMLEKSFPSQEMVRRISSGKISLFDDIGNALNYKYDLSAAAALEVASAGENRAGAGRVGGLSGLGMGDDEEAQFMNPKNLEELERDEPQSPSDSSRGLELLQRNQQVPPHLRSSYPVETQSGKVPVTPLLKKSFK</sequence>
<dbReference type="SUPFAM" id="SSF90257">
    <property type="entry name" value="Myosin rod fragments"/>
    <property type="match status" value="1"/>
</dbReference>
<evidence type="ECO:0000313" key="3">
    <source>
        <dbReference type="EMBL" id="OQR76124.1"/>
    </source>
</evidence>
<feature type="compositionally biased region" description="Basic and acidic residues" evidence="2">
    <location>
        <begin position="1183"/>
        <end position="1192"/>
    </location>
</feature>
<dbReference type="AlphaFoldDB" id="A0A1V9XRJ7"/>
<dbReference type="STRING" id="418985.A0A1V9XRJ7"/>
<feature type="region of interest" description="Disordered" evidence="2">
    <location>
        <begin position="1180"/>
        <end position="1239"/>
    </location>
</feature>
<evidence type="ECO:0000256" key="2">
    <source>
        <dbReference type="SAM" id="MobiDB-lite"/>
    </source>
</evidence>
<dbReference type="Proteomes" id="UP000192247">
    <property type="component" value="Unassembled WGS sequence"/>
</dbReference>
<feature type="compositionally biased region" description="Basic and acidic residues" evidence="2">
    <location>
        <begin position="1"/>
        <end position="11"/>
    </location>
</feature>
<feature type="coiled-coil region" evidence="1">
    <location>
        <begin position="197"/>
        <end position="238"/>
    </location>
</feature>
<dbReference type="Gene3D" id="1.10.287.1490">
    <property type="match status" value="1"/>
</dbReference>
<feature type="coiled-coil region" evidence="1">
    <location>
        <begin position="379"/>
        <end position="584"/>
    </location>
</feature>
<gene>
    <name evidence="3" type="ORF">BIW11_07979</name>
</gene>
<name>A0A1V9XRJ7_9ACAR</name>
<feature type="region of interest" description="Disordered" evidence="2">
    <location>
        <begin position="864"/>
        <end position="894"/>
    </location>
</feature>
<keyword evidence="4" id="KW-1185">Reference proteome</keyword>
<evidence type="ECO:0000313" key="4">
    <source>
        <dbReference type="Proteomes" id="UP000192247"/>
    </source>
</evidence>
<dbReference type="EMBL" id="MNPL01005282">
    <property type="protein sequence ID" value="OQR76124.1"/>
    <property type="molecule type" value="Genomic_DNA"/>
</dbReference>
<protein>
    <submittedName>
        <fullName evidence="3">Uncharacterized protein</fullName>
    </submittedName>
</protein>
<feature type="coiled-coil region" evidence="1">
    <location>
        <begin position="636"/>
        <end position="695"/>
    </location>
</feature>
<accession>A0A1V9XRJ7</accession>